<keyword evidence="1" id="KW-0472">Membrane</keyword>
<dbReference type="Pfam" id="PF04397">
    <property type="entry name" value="LytTR"/>
    <property type="match status" value="1"/>
</dbReference>
<keyword evidence="1" id="KW-1133">Transmembrane helix</keyword>
<dbReference type="STRING" id="1003.SAMN04488541_100599"/>
<protein>
    <submittedName>
        <fullName evidence="3">LytTr DNA-binding domain-containing protein</fullName>
    </submittedName>
</protein>
<dbReference type="Gene3D" id="2.40.50.1020">
    <property type="entry name" value="LytTr DNA-binding domain"/>
    <property type="match status" value="1"/>
</dbReference>
<keyword evidence="3" id="KW-0238">DNA-binding</keyword>
<feature type="transmembrane region" description="Helical" evidence="1">
    <location>
        <begin position="23"/>
        <end position="41"/>
    </location>
</feature>
<dbReference type="PROSITE" id="PS50930">
    <property type="entry name" value="HTH_LYTTR"/>
    <property type="match status" value="1"/>
</dbReference>
<dbReference type="AlphaFoldDB" id="A0A1I2CR10"/>
<dbReference type="PANTHER" id="PTHR37299:SF1">
    <property type="entry name" value="STAGE 0 SPORULATION PROTEIN A HOMOLOG"/>
    <property type="match status" value="1"/>
</dbReference>
<dbReference type="GO" id="GO:0003677">
    <property type="term" value="F:DNA binding"/>
    <property type="evidence" value="ECO:0007669"/>
    <property type="project" value="UniProtKB-KW"/>
</dbReference>
<reference evidence="3 4" key="1">
    <citation type="submission" date="2016-10" db="EMBL/GenBank/DDBJ databases">
        <authorList>
            <person name="de Groot N.N."/>
        </authorList>
    </citation>
    <scope>NUCLEOTIDE SEQUENCE [LARGE SCALE GENOMIC DNA]</scope>
    <source>
        <strain>GEY</strain>
        <strain evidence="4">DSM 9560</strain>
    </source>
</reference>
<keyword evidence="1" id="KW-0812">Transmembrane</keyword>
<evidence type="ECO:0000313" key="4">
    <source>
        <dbReference type="Proteomes" id="UP000199513"/>
    </source>
</evidence>
<feature type="transmembrane region" description="Helical" evidence="1">
    <location>
        <begin position="53"/>
        <end position="73"/>
    </location>
</feature>
<evidence type="ECO:0000256" key="1">
    <source>
        <dbReference type="SAM" id="Phobius"/>
    </source>
</evidence>
<gene>
    <name evidence="3" type="ORF">SAMN04488541_100599</name>
</gene>
<organism evidence="3 4">
    <name type="scientific">Thermoflexibacter ruber</name>
    <dbReference type="NCBI Taxonomy" id="1003"/>
    <lineage>
        <taxon>Bacteria</taxon>
        <taxon>Pseudomonadati</taxon>
        <taxon>Bacteroidota</taxon>
        <taxon>Cytophagia</taxon>
        <taxon>Cytophagales</taxon>
        <taxon>Thermoflexibacteraceae</taxon>
        <taxon>Thermoflexibacter</taxon>
    </lineage>
</organism>
<proteinExistence type="predicted"/>
<dbReference type="EMBL" id="FONY01000005">
    <property type="protein sequence ID" value="SFE70170.1"/>
    <property type="molecule type" value="Genomic_DNA"/>
</dbReference>
<sequence length="330" mass="39242">MFTLIKNTYKTSSKKITMAYRDTKIKIIGMLVFSFFYRHIGERATFLYLIQTVQYYIDMLTCIISTLIFWEIAKQVIRYADKYYPWERDLVKRLVFQWLTSFGIITPLQIAIMFVYNFYIVYRPENFDFTTVFYTDVPLVWLLFSVMQLIYAILYFQNYIQVIENKQSNERNQLSNDYQRLYIAHEALKAQLTVLQTSFPLNRDTEKVEIYTPSSAQEQHLLVQQGNALVPLALKEIAYVFKINDFTLIRTFERKDFGIDATLEKLEDILPKSDFFRLNRQIIISKKSVKQIKPENYGKLNVELTPTYEEEAGVSRTKAQEFRQWLGLNL</sequence>
<name>A0A1I2CR10_9BACT</name>
<feature type="transmembrane region" description="Helical" evidence="1">
    <location>
        <begin position="94"/>
        <end position="119"/>
    </location>
</feature>
<keyword evidence="4" id="KW-1185">Reference proteome</keyword>
<dbReference type="RefSeq" id="WP_177217257.1">
    <property type="nucleotide sequence ID" value="NZ_FONY01000005.1"/>
</dbReference>
<dbReference type="InterPro" id="IPR007492">
    <property type="entry name" value="LytTR_DNA-bd_dom"/>
</dbReference>
<feature type="domain" description="HTH LytTR-type" evidence="2">
    <location>
        <begin position="221"/>
        <end position="328"/>
    </location>
</feature>
<accession>A0A1I2CR10</accession>
<dbReference type="GO" id="GO:0000156">
    <property type="term" value="F:phosphorelay response regulator activity"/>
    <property type="evidence" value="ECO:0007669"/>
    <property type="project" value="InterPro"/>
</dbReference>
<dbReference type="PANTHER" id="PTHR37299">
    <property type="entry name" value="TRANSCRIPTIONAL REGULATOR-RELATED"/>
    <property type="match status" value="1"/>
</dbReference>
<dbReference type="SMART" id="SM00850">
    <property type="entry name" value="LytTR"/>
    <property type="match status" value="1"/>
</dbReference>
<evidence type="ECO:0000259" key="2">
    <source>
        <dbReference type="PROSITE" id="PS50930"/>
    </source>
</evidence>
<evidence type="ECO:0000313" key="3">
    <source>
        <dbReference type="EMBL" id="SFE70170.1"/>
    </source>
</evidence>
<dbReference type="Proteomes" id="UP000199513">
    <property type="component" value="Unassembled WGS sequence"/>
</dbReference>
<dbReference type="InterPro" id="IPR046947">
    <property type="entry name" value="LytR-like"/>
</dbReference>
<feature type="transmembrane region" description="Helical" evidence="1">
    <location>
        <begin position="139"/>
        <end position="156"/>
    </location>
</feature>